<evidence type="ECO:0008006" key="3">
    <source>
        <dbReference type="Google" id="ProtNLM"/>
    </source>
</evidence>
<name>A0A165NH03_9APHY</name>
<dbReference type="Gene3D" id="3.40.50.1820">
    <property type="entry name" value="alpha/beta hydrolase"/>
    <property type="match status" value="1"/>
</dbReference>
<reference evidence="1 2" key="1">
    <citation type="journal article" date="2016" name="Mol. Biol. Evol.">
        <title>Comparative Genomics of Early-Diverging Mushroom-Forming Fungi Provides Insights into the Origins of Lignocellulose Decay Capabilities.</title>
        <authorList>
            <person name="Nagy L.G."/>
            <person name="Riley R."/>
            <person name="Tritt A."/>
            <person name="Adam C."/>
            <person name="Daum C."/>
            <person name="Floudas D."/>
            <person name="Sun H."/>
            <person name="Yadav J.S."/>
            <person name="Pangilinan J."/>
            <person name="Larsson K.H."/>
            <person name="Matsuura K."/>
            <person name="Barry K."/>
            <person name="Labutti K."/>
            <person name="Kuo R."/>
            <person name="Ohm R.A."/>
            <person name="Bhattacharya S.S."/>
            <person name="Shirouzu T."/>
            <person name="Yoshinaga Y."/>
            <person name="Martin F.M."/>
            <person name="Grigoriev I.V."/>
            <person name="Hibbett D.S."/>
        </authorList>
    </citation>
    <scope>NUCLEOTIDE SEQUENCE [LARGE SCALE GENOMIC DNA]</scope>
    <source>
        <strain evidence="1 2">L-15889</strain>
    </source>
</reference>
<sequence length="147" mass="16435">MVSPTADWTHPRELSPGSAVFRHWRSDFVHPIFESGYPIRALAGRLPPETVTASVYLSPGARAFEPAAGMLADMPRTCIVTRGAEQLVDSMWRLRDRLRADNGEERVSHVSERDATHDVLVSSWQEPERTNVLKKIAAWTEEIAGQA</sequence>
<evidence type="ECO:0000313" key="1">
    <source>
        <dbReference type="EMBL" id="KZT66963.1"/>
    </source>
</evidence>
<dbReference type="EMBL" id="KV429082">
    <property type="protein sequence ID" value="KZT66963.1"/>
    <property type="molecule type" value="Genomic_DNA"/>
</dbReference>
<dbReference type="InterPro" id="IPR029058">
    <property type="entry name" value="AB_hydrolase_fold"/>
</dbReference>
<dbReference type="AlphaFoldDB" id="A0A165NH03"/>
<accession>A0A165NH03</accession>
<dbReference type="OrthoDB" id="2152029at2759"/>
<dbReference type="STRING" id="1314783.A0A165NH03"/>
<proteinExistence type="predicted"/>
<protein>
    <recommendedName>
        <fullName evidence="3">Alpha/beta hydrolase fold-3 domain-containing protein</fullName>
    </recommendedName>
</protein>
<organism evidence="1 2">
    <name type="scientific">Daedalea quercina L-15889</name>
    <dbReference type="NCBI Taxonomy" id="1314783"/>
    <lineage>
        <taxon>Eukaryota</taxon>
        <taxon>Fungi</taxon>
        <taxon>Dikarya</taxon>
        <taxon>Basidiomycota</taxon>
        <taxon>Agaricomycotina</taxon>
        <taxon>Agaricomycetes</taxon>
        <taxon>Polyporales</taxon>
        <taxon>Fomitopsis</taxon>
    </lineage>
</organism>
<evidence type="ECO:0000313" key="2">
    <source>
        <dbReference type="Proteomes" id="UP000076727"/>
    </source>
</evidence>
<dbReference type="Proteomes" id="UP000076727">
    <property type="component" value="Unassembled WGS sequence"/>
</dbReference>
<gene>
    <name evidence="1" type="ORF">DAEQUDRAFT_729765</name>
</gene>
<keyword evidence="2" id="KW-1185">Reference proteome</keyword>